<protein>
    <submittedName>
        <fullName evidence="3">Conserved hypothetical membrane protein</fullName>
    </submittedName>
</protein>
<dbReference type="Gene3D" id="1.10.3730.20">
    <property type="match status" value="1"/>
</dbReference>
<feature type="transmembrane region" description="Helical" evidence="1">
    <location>
        <begin position="12"/>
        <end position="29"/>
    </location>
</feature>
<feature type="domain" description="EamA" evidence="2">
    <location>
        <begin position="14"/>
        <end position="148"/>
    </location>
</feature>
<dbReference type="eggNOG" id="COG0697">
    <property type="taxonomic scope" value="Bacteria"/>
</dbReference>
<feature type="transmembrane region" description="Helical" evidence="1">
    <location>
        <begin position="271"/>
        <end position="288"/>
    </location>
</feature>
<dbReference type="STRING" id="375451.RD1_0671"/>
<dbReference type="GO" id="GO:0016020">
    <property type="term" value="C:membrane"/>
    <property type="evidence" value="ECO:0007669"/>
    <property type="project" value="InterPro"/>
</dbReference>
<dbReference type="AlphaFoldDB" id="Q16CC5"/>
<dbReference type="PANTHER" id="PTHR22911:SF103">
    <property type="entry name" value="BLR2811 PROTEIN"/>
    <property type="match status" value="1"/>
</dbReference>
<feature type="transmembrane region" description="Helical" evidence="1">
    <location>
        <begin position="35"/>
        <end position="57"/>
    </location>
</feature>
<feature type="transmembrane region" description="Helical" evidence="1">
    <location>
        <begin position="132"/>
        <end position="152"/>
    </location>
</feature>
<keyword evidence="1" id="KW-0472">Membrane</keyword>
<feature type="transmembrane region" description="Helical" evidence="1">
    <location>
        <begin position="77"/>
        <end position="97"/>
    </location>
</feature>
<evidence type="ECO:0000313" key="4">
    <source>
        <dbReference type="Proteomes" id="UP000007029"/>
    </source>
</evidence>
<gene>
    <name evidence="3" type="ordered locus">RD1_0671</name>
</gene>
<proteinExistence type="predicted"/>
<keyword evidence="1" id="KW-0812">Transmembrane</keyword>
<feature type="transmembrane region" description="Helical" evidence="1">
    <location>
        <begin position="103"/>
        <end position="125"/>
    </location>
</feature>
<dbReference type="Pfam" id="PF00892">
    <property type="entry name" value="EamA"/>
    <property type="match status" value="2"/>
</dbReference>
<organism evidence="3 4">
    <name type="scientific">Roseobacter denitrificans (strain ATCC 33942 / OCh 114)</name>
    <name type="common">Erythrobacter sp. (strain OCh 114)</name>
    <name type="synonym">Roseobacter denitrificans</name>
    <dbReference type="NCBI Taxonomy" id="375451"/>
    <lineage>
        <taxon>Bacteria</taxon>
        <taxon>Pseudomonadati</taxon>
        <taxon>Pseudomonadota</taxon>
        <taxon>Alphaproteobacteria</taxon>
        <taxon>Rhodobacterales</taxon>
        <taxon>Roseobacteraceae</taxon>
        <taxon>Roseobacter</taxon>
    </lineage>
</organism>
<evidence type="ECO:0000256" key="1">
    <source>
        <dbReference type="SAM" id="Phobius"/>
    </source>
</evidence>
<feature type="transmembrane region" description="Helical" evidence="1">
    <location>
        <begin position="189"/>
        <end position="209"/>
    </location>
</feature>
<evidence type="ECO:0000259" key="2">
    <source>
        <dbReference type="Pfam" id="PF00892"/>
    </source>
</evidence>
<dbReference type="InterPro" id="IPR000620">
    <property type="entry name" value="EamA_dom"/>
</dbReference>
<accession>Q16CC5</accession>
<dbReference type="RefSeq" id="WP_011566990.1">
    <property type="nucleotide sequence ID" value="NC_008209.1"/>
</dbReference>
<keyword evidence="1" id="KW-1133">Transmembrane helix</keyword>
<keyword evidence="4" id="KW-1185">Reference proteome</keyword>
<dbReference type="OrthoDB" id="9815809at2"/>
<dbReference type="Proteomes" id="UP000007029">
    <property type="component" value="Chromosome"/>
</dbReference>
<evidence type="ECO:0000313" key="3">
    <source>
        <dbReference type="EMBL" id="ABG30368.1"/>
    </source>
</evidence>
<dbReference type="SUPFAM" id="SSF103481">
    <property type="entry name" value="Multidrug resistance efflux transporter EmrE"/>
    <property type="match status" value="2"/>
</dbReference>
<reference evidence="3 4" key="1">
    <citation type="journal article" date="2007" name="J. Bacteriol.">
        <title>The complete genome sequence of Roseobacter denitrificans reveals a mixotrophic rather than photosynthetic metabolism.</title>
        <authorList>
            <person name="Swingley W.D."/>
            <person name="Sadekar S."/>
            <person name="Mastrian S.D."/>
            <person name="Matthies H.J."/>
            <person name="Hao J."/>
            <person name="Ramos H."/>
            <person name="Acharya C.R."/>
            <person name="Conrad A.L."/>
            <person name="Taylor H.L."/>
            <person name="Dejesa L.C."/>
            <person name="Shah M.K."/>
            <person name="O'huallachain M.E."/>
            <person name="Lince M.T."/>
            <person name="Blankenship R.E."/>
            <person name="Beatty J.T."/>
            <person name="Touchman J.W."/>
        </authorList>
    </citation>
    <scope>NUCLEOTIDE SEQUENCE [LARGE SCALE GENOMIC DNA]</scope>
    <source>
        <strain evidence="4">ATCC 33942 / OCh 114</strain>
    </source>
</reference>
<sequence>MAVAARAIEDRPQLGILMMLVAWYFFAMVDVSAKWLALAGYPAFQLVFMRYAGHLVISVGMIAKDGMALDRFRTDHIWLVLSRALLLISATLGNFYALSYLPLTIISAIMFSSPIIVCFLSMTILKEQIGPWRWGAILLGFAGVLIVIRPFGETFHPAMILPLYNATALALYSLMTRRLAGIVATETQQLYLGALGTMLTLPFALWFWIPPQSLLDTALLVGLGVMGWGGHQLLTNAHRFAPANTLMPYTYSFMIYIAAFSWLIFGDVPDFWVVVGALVIVASGLVIWKREQRK</sequence>
<feature type="transmembrane region" description="Helical" evidence="1">
    <location>
        <begin position="215"/>
        <end position="234"/>
    </location>
</feature>
<dbReference type="HOGENOM" id="CLU_032828_2_2_5"/>
<feature type="domain" description="EamA" evidence="2">
    <location>
        <begin position="159"/>
        <end position="287"/>
    </location>
</feature>
<dbReference type="PANTHER" id="PTHR22911">
    <property type="entry name" value="ACYL-MALONYL CONDENSING ENZYME-RELATED"/>
    <property type="match status" value="1"/>
</dbReference>
<dbReference type="KEGG" id="rde:RD1_0671"/>
<name>Q16CC5_ROSDO</name>
<feature type="transmembrane region" description="Helical" evidence="1">
    <location>
        <begin position="158"/>
        <end position="177"/>
    </location>
</feature>
<dbReference type="EMBL" id="CP000362">
    <property type="protein sequence ID" value="ABG30368.1"/>
    <property type="molecule type" value="Genomic_DNA"/>
</dbReference>
<dbReference type="InterPro" id="IPR037185">
    <property type="entry name" value="EmrE-like"/>
</dbReference>
<feature type="transmembrane region" description="Helical" evidence="1">
    <location>
        <begin position="246"/>
        <end position="265"/>
    </location>
</feature>